<protein>
    <submittedName>
        <fullName evidence="8">Gtp-binding protein ypt1</fullName>
    </submittedName>
</protein>
<evidence type="ECO:0000256" key="5">
    <source>
        <dbReference type="ARBA" id="ARBA00023136"/>
    </source>
</evidence>
<dbReference type="PROSITE" id="PS51420">
    <property type="entry name" value="RHO"/>
    <property type="match status" value="1"/>
</dbReference>
<dbReference type="SMART" id="SM00173">
    <property type="entry name" value="RAS"/>
    <property type="match status" value="1"/>
</dbReference>
<feature type="compositionally biased region" description="Low complexity" evidence="7">
    <location>
        <begin position="179"/>
        <end position="191"/>
    </location>
</feature>
<dbReference type="SMART" id="SM00176">
    <property type="entry name" value="RAN"/>
    <property type="match status" value="1"/>
</dbReference>
<dbReference type="GO" id="GO:0003924">
    <property type="term" value="F:GTPase activity"/>
    <property type="evidence" value="ECO:0007669"/>
    <property type="project" value="InterPro"/>
</dbReference>
<keyword evidence="3" id="KW-0547">Nucleotide-binding</keyword>
<evidence type="ECO:0000256" key="3">
    <source>
        <dbReference type="ARBA" id="ARBA00022741"/>
    </source>
</evidence>
<proteinExistence type="inferred from homology"/>
<comment type="caution">
    <text evidence="8">The sequence shown here is derived from an EMBL/GenBank/DDBJ whole genome shotgun (WGS) entry which is preliminary data.</text>
</comment>
<dbReference type="OrthoDB" id="9989112at2759"/>
<feature type="compositionally biased region" description="Basic and acidic residues" evidence="7">
    <location>
        <begin position="192"/>
        <end position="201"/>
    </location>
</feature>
<comment type="similarity">
    <text evidence="2">Belongs to the small GTPase superfamily. Rab family.</text>
</comment>
<keyword evidence="9" id="KW-1185">Reference proteome</keyword>
<dbReference type="Pfam" id="PF00071">
    <property type="entry name" value="Ras"/>
    <property type="match status" value="1"/>
</dbReference>
<dbReference type="PRINTS" id="PR00449">
    <property type="entry name" value="RASTRNSFRMNG"/>
</dbReference>
<comment type="subcellular location">
    <subcellularLocation>
        <location evidence="1">Endomembrane system</location>
    </subcellularLocation>
</comment>
<dbReference type="GO" id="GO:0012505">
    <property type="term" value="C:endomembrane system"/>
    <property type="evidence" value="ECO:0007669"/>
    <property type="project" value="UniProtKB-SubCell"/>
</dbReference>
<dbReference type="SMART" id="SM00175">
    <property type="entry name" value="RAB"/>
    <property type="match status" value="1"/>
</dbReference>
<dbReference type="InterPro" id="IPR001806">
    <property type="entry name" value="Small_GTPase"/>
</dbReference>
<dbReference type="AlphaFoldDB" id="A0A9Q0R8I8"/>
<evidence type="ECO:0000313" key="8">
    <source>
        <dbReference type="EMBL" id="KAJ5070766.1"/>
    </source>
</evidence>
<evidence type="ECO:0000256" key="4">
    <source>
        <dbReference type="ARBA" id="ARBA00023134"/>
    </source>
</evidence>
<dbReference type="Proteomes" id="UP001149090">
    <property type="component" value="Unassembled WGS sequence"/>
</dbReference>
<evidence type="ECO:0000256" key="7">
    <source>
        <dbReference type="SAM" id="MobiDB-lite"/>
    </source>
</evidence>
<dbReference type="EMBL" id="JAPDFW010000092">
    <property type="protein sequence ID" value="KAJ5070766.1"/>
    <property type="molecule type" value="Genomic_DNA"/>
</dbReference>
<dbReference type="GO" id="GO:0005525">
    <property type="term" value="F:GTP binding"/>
    <property type="evidence" value="ECO:0007669"/>
    <property type="project" value="UniProtKB-KW"/>
</dbReference>
<dbReference type="OMA" id="AFARSCW"/>
<dbReference type="FunFam" id="3.40.50.300:FF:000586">
    <property type="entry name" value="Rab family GTPase"/>
    <property type="match status" value="1"/>
</dbReference>
<dbReference type="SUPFAM" id="SSF52540">
    <property type="entry name" value="P-loop containing nucleoside triphosphate hydrolases"/>
    <property type="match status" value="1"/>
</dbReference>
<dbReference type="PANTHER" id="PTHR47980">
    <property type="entry name" value="LD44762P"/>
    <property type="match status" value="1"/>
</dbReference>
<dbReference type="InterPro" id="IPR027417">
    <property type="entry name" value="P-loop_NTPase"/>
</dbReference>
<evidence type="ECO:0000256" key="6">
    <source>
        <dbReference type="ARBA" id="ARBA00023288"/>
    </source>
</evidence>
<organism evidence="8 9">
    <name type="scientific">Anaeramoeba ignava</name>
    <name type="common">Anaerobic marine amoeba</name>
    <dbReference type="NCBI Taxonomy" id="1746090"/>
    <lineage>
        <taxon>Eukaryota</taxon>
        <taxon>Metamonada</taxon>
        <taxon>Anaeramoebidae</taxon>
        <taxon>Anaeramoeba</taxon>
    </lineage>
</organism>
<name>A0A9Q0R8I8_ANAIG</name>
<evidence type="ECO:0000313" key="9">
    <source>
        <dbReference type="Proteomes" id="UP001149090"/>
    </source>
</evidence>
<keyword evidence="4" id="KW-0342">GTP-binding</keyword>
<evidence type="ECO:0000256" key="1">
    <source>
        <dbReference type="ARBA" id="ARBA00004308"/>
    </source>
</evidence>
<dbReference type="NCBIfam" id="TIGR00231">
    <property type="entry name" value="small_GTP"/>
    <property type="match status" value="1"/>
</dbReference>
<feature type="region of interest" description="Disordered" evidence="7">
    <location>
        <begin position="179"/>
        <end position="201"/>
    </location>
</feature>
<evidence type="ECO:0000256" key="2">
    <source>
        <dbReference type="ARBA" id="ARBA00006270"/>
    </source>
</evidence>
<dbReference type="InterPro" id="IPR050305">
    <property type="entry name" value="Small_GTPase_Rab"/>
</dbReference>
<gene>
    <name evidence="8" type="ORF">M0811_01747</name>
</gene>
<dbReference type="PROSITE" id="PS51419">
    <property type="entry name" value="RAB"/>
    <property type="match status" value="1"/>
</dbReference>
<dbReference type="PROSITE" id="PS51421">
    <property type="entry name" value="RAS"/>
    <property type="match status" value="1"/>
</dbReference>
<dbReference type="SMART" id="SM00174">
    <property type="entry name" value="RHO"/>
    <property type="match status" value="1"/>
</dbReference>
<dbReference type="InterPro" id="IPR005225">
    <property type="entry name" value="Small_GTP-bd"/>
</dbReference>
<dbReference type="Gene3D" id="3.40.50.300">
    <property type="entry name" value="P-loop containing nucleotide triphosphate hydrolases"/>
    <property type="match status" value="1"/>
</dbReference>
<sequence>MNPIFKEYDYLYKIFLVGDSGVGKSCLILRYCDETYTDSYISTIGVDFKIRTTELNGKTFKLQIWDFAGTQRFSPYTRTYYKGSHGILLFYDITDQKSFDNLKIWIKEIQDKADDGVNIMLIGAKSDLVSKRVIDTETGEKLAEQLGYSFFEISSKENINVDEAFELLINQIYQRVSKTTQQNSNKKSNSNQKEKKGCLLF</sequence>
<accession>A0A9Q0R8I8</accession>
<keyword evidence="6" id="KW-0449">Lipoprotein</keyword>
<keyword evidence="5" id="KW-0472">Membrane</keyword>
<reference evidence="8" key="1">
    <citation type="submission" date="2022-10" db="EMBL/GenBank/DDBJ databases">
        <title>Novel sulphate-reducing endosymbionts in the free-living metamonad Anaeramoeba.</title>
        <authorList>
            <person name="Jerlstrom-Hultqvist J."/>
            <person name="Cepicka I."/>
            <person name="Gallot-Lavallee L."/>
            <person name="Salas-Leiva D."/>
            <person name="Curtis B.A."/>
            <person name="Zahonova K."/>
            <person name="Pipaliya S."/>
            <person name="Dacks J."/>
            <person name="Roger A.J."/>
        </authorList>
    </citation>
    <scope>NUCLEOTIDE SEQUENCE</scope>
    <source>
        <strain evidence="8">BMAN</strain>
    </source>
</reference>